<protein>
    <submittedName>
        <fullName evidence="3">Type I toxin-antitoxin system SymE family toxin</fullName>
    </submittedName>
</protein>
<feature type="region of interest" description="Disordered" evidence="1">
    <location>
        <begin position="1"/>
        <end position="24"/>
    </location>
</feature>
<gene>
    <name evidence="3" type="ORF">OD750_023170</name>
</gene>
<dbReference type="InterPro" id="IPR014944">
    <property type="entry name" value="Toxin_SymE-like"/>
</dbReference>
<keyword evidence="4" id="KW-1185">Reference proteome</keyword>
<comment type="caution">
    <text evidence="3">The sequence shown here is derived from an EMBL/GenBank/DDBJ whole genome shotgun (WGS) entry which is preliminary data.</text>
</comment>
<evidence type="ECO:0000313" key="4">
    <source>
        <dbReference type="Proteomes" id="UP001139971"/>
    </source>
</evidence>
<dbReference type="GO" id="GO:0016788">
    <property type="term" value="F:hydrolase activity, acting on ester bonds"/>
    <property type="evidence" value="ECO:0007669"/>
    <property type="project" value="InterPro"/>
</dbReference>
<accession>A0A9X3YQY4</accession>
<proteinExistence type="predicted"/>
<dbReference type="Pfam" id="PF08845">
    <property type="entry name" value="SymE_toxin"/>
    <property type="match status" value="1"/>
</dbReference>
<evidence type="ECO:0000313" key="3">
    <source>
        <dbReference type="EMBL" id="MDC8015438.1"/>
    </source>
</evidence>
<evidence type="ECO:0000256" key="1">
    <source>
        <dbReference type="SAM" id="MobiDB-lite"/>
    </source>
</evidence>
<dbReference type="GO" id="GO:0003723">
    <property type="term" value="F:RNA binding"/>
    <property type="evidence" value="ECO:0007669"/>
    <property type="project" value="InterPro"/>
</dbReference>
<dbReference type="GO" id="GO:0005737">
    <property type="term" value="C:cytoplasm"/>
    <property type="evidence" value="ECO:0007669"/>
    <property type="project" value="InterPro"/>
</dbReference>
<dbReference type="RefSeq" id="WP_263540627.1">
    <property type="nucleotide sequence ID" value="NZ_JAOVZO020000020.1"/>
</dbReference>
<name>A0A9X3YQY4_9GAMM</name>
<evidence type="ECO:0000259" key="2">
    <source>
        <dbReference type="Pfam" id="PF08845"/>
    </source>
</evidence>
<reference evidence="3" key="1">
    <citation type="submission" date="2023-02" db="EMBL/GenBank/DDBJ databases">
        <title>Tahibacter soli sp. nov. isolated from soil.</title>
        <authorList>
            <person name="Baek J.H."/>
            <person name="Lee J.K."/>
            <person name="Choi D.G."/>
            <person name="Jeon C.O."/>
        </authorList>
    </citation>
    <scope>NUCLEOTIDE SEQUENCE</scope>
    <source>
        <strain evidence="3">BL</strain>
    </source>
</reference>
<dbReference type="Proteomes" id="UP001139971">
    <property type="component" value="Unassembled WGS sequence"/>
</dbReference>
<dbReference type="GO" id="GO:0016070">
    <property type="term" value="P:RNA metabolic process"/>
    <property type="evidence" value="ECO:0007669"/>
    <property type="project" value="InterPro"/>
</dbReference>
<organism evidence="3 4">
    <name type="scientific">Tahibacter soli</name>
    <dbReference type="NCBI Taxonomy" id="2983605"/>
    <lineage>
        <taxon>Bacteria</taxon>
        <taxon>Pseudomonadati</taxon>
        <taxon>Pseudomonadota</taxon>
        <taxon>Gammaproteobacteria</taxon>
        <taxon>Lysobacterales</taxon>
        <taxon>Rhodanobacteraceae</taxon>
        <taxon>Tahibacter</taxon>
    </lineage>
</organism>
<dbReference type="AlphaFoldDB" id="A0A9X3YQY4"/>
<dbReference type="EMBL" id="JAOVZO020000020">
    <property type="protein sequence ID" value="MDC8015438.1"/>
    <property type="molecule type" value="Genomic_DNA"/>
</dbReference>
<sequence length="69" mass="7709">MAKRKSTSATPSAKRTRSNPSPYSQAVVFDEREIPYIRLRGFWLAAAGFEPADDLKVAVSKGRIVVTRR</sequence>
<feature type="domain" description="Toxin SymE-like" evidence="2">
    <location>
        <begin position="32"/>
        <end position="67"/>
    </location>
</feature>
<feature type="compositionally biased region" description="Polar residues" evidence="1">
    <location>
        <begin position="7"/>
        <end position="24"/>
    </location>
</feature>